<evidence type="ECO:0000256" key="3">
    <source>
        <dbReference type="ARBA" id="ARBA00023163"/>
    </source>
</evidence>
<dbReference type="SUPFAM" id="SSF46689">
    <property type="entry name" value="Homeodomain-like"/>
    <property type="match status" value="2"/>
</dbReference>
<dbReference type="Proteomes" id="UP000253606">
    <property type="component" value="Chromosome"/>
</dbReference>
<sequence length="343" mass="37367">MDPITDIFRTMHVTAFGLHRLEATAPWGVKQENQTEEKGTPSGKRMPPADLAHFAMLSRGNCWLSVEGVPEPIPLTGGDCFLLARGTSIVLRDSPRTRPRSTFREIGATANGNVALYGGGGAPTTIVCGSLSFDRASLKPLSQLLPSFILMKADQARTLALHITVQALASEMAEQSPGSEVVANRLAEVLFIQVLRAHIASGSERNQGPKRNGGPERKSGWLRAIFDPQVGTALSAVHDRVSTPWTVESLAEAAGMSRSAFAARFKELLGQTPLEYVTEWRMQKAMQLLEQRDKKLIDVARLVGYESHAAFSKAFKRVVGANPGQYLKRGFERDGRAAIAEDF</sequence>
<evidence type="ECO:0000313" key="5">
    <source>
        <dbReference type="EMBL" id="AXC15014.1"/>
    </source>
</evidence>
<dbReference type="PANTHER" id="PTHR46796:SF7">
    <property type="entry name" value="ARAC FAMILY TRANSCRIPTIONAL REGULATOR"/>
    <property type="match status" value="1"/>
</dbReference>
<dbReference type="KEGG" id="abas:ACPOL_5768"/>
<dbReference type="PROSITE" id="PS00041">
    <property type="entry name" value="HTH_ARAC_FAMILY_1"/>
    <property type="match status" value="1"/>
</dbReference>
<dbReference type="InterPro" id="IPR050204">
    <property type="entry name" value="AraC_XylS_family_regulators"/>
</dbReference>
<organism evidence="5 6">
    <name type="scientific">Acidisarcina polymorpha</name>
    <dbReference type="NCBI Taxonomy" id="2211140"/>
    <lineage>
        <taxon>Bacteria</taxon>
        <taxon>Pseudomonadati</taxon>
        <taxon>Acidobacteriota</taxon>
        <taxon>Terriglobia</taxon>
        <taxon>Terriglobales</taxon>
        <taxon>Acidobacteriaceae</taxon>
        <taxon>Acidisarcina</taxon>
    </lineage>
</organism>
<dbReference type="InterPro" id="IPR018062">
    <property type="entry name" value="HTH_AraC-typ_CS"/>
</dbReference>
<reference evidence="5 6" key="1">
    <citation type="journal article" date="2018" name="Front. Microbiol.">
        <title>Hydrolytic Capabilities as a Key to Environmental Success: Chitinolytic and Cellulolytic Acidobacteria From Acidic Sub-arctic Soils and Boreal Peatlands.</title>
        <authorList>
            <person name="Belova S.E."/>
            <person name="Ravin N.V."/>
            <person name="Pankratov T.A."/>
            <person name="Rakitin A.L."/>
            <person name="Ivanova A.A."/>
            <person name="Beletsky A.V."/>
            <person name="Mardanov A.V."/>
            <person name="Sinninghe Damste J.S."/>
            <person name="Dedysh S.N."/>
        </authorList>
    </citation>
    <scope>NUCLEOTIDE SEQUENCE [LARGE SCALE GENOMIC DNA]</scope>
    <source>
        <strain evidence="5 6">SBC82</strain>
    </source>
</reference>
<dbReference type="RefSeq" id="WP_114209666.1">
    <property type="nucleotide sequence ID" value="NZ_CP030840.1"/>
</dbReference>
<keyword evidence="1" id="KW-0805">Transcription regulation</keyword>
<keyword evidence="2" id="KW-0238">DNA-binding</keyword>
<evidence type="ECO:0000256" key="2">
    <source>
        <dbReference type="ARBA" id="ARBA00023125"/>
    </source>
</evidence>
<dbReference type="InterPro" id="IPR032783">
    <property type="entry name" value="AraC_lig"/>
</dbReference>
<evidence type="ECO:0000256" key="1">
    <source>
        <dbReference type="ARBA" id="ARBA00023015"/>
    </source>
</evidence>
<evidence type="ECO:0000313" key="6">
    <source>
        <dbReference type="Proteomes" id="UP000253606"/>
    </source>
</evidence>
<dbReference type="InterPro" id="IPR009057">
    <property type="entry name" value="Homeodomain-like_sf"/>
</dbReference>
<feature type="domain" description="HTH araC/xylS-type" evidence="4">
    <location>
        <begin position="231"/>
        <end position="329"/>
    </location>
</feature>
<dbReference type="Pfam" id="PF12833">
    <property type="entry name" value="HTH_18"/>
    <property type="match status" value="1"/>
</dbReference>
<evidence type="ECO:0000259" key="4">
    <source>
        <dbReference type="PROSITE" id="PS01124"/>
    </source>
</evidence>
<dbReference type="PANTHER" id="PTHR46796">
    <property type="entry name" value="HTH-TYPE TRANSCRIPTIONAL ACTIVATOR RHAS-RELATED"/>
    <property type="match status" value="1"/>
</dbReference>
<dbReference type="PROSITE" id="PS01124">
    <property type="entry name" value="HTH_ARAC_FAMILY_2"/>
    <property type="match status" value="1"/>
</dbReference>
<dbReference type="AlphaFoldDB" id="A0A2Z5G8J0"/>
<dbReference type="EMBL" id="CP030840">
    <property type="protein sequence ID" value="AXC15014.1"/>
    <property type="molecule type" value="Genomic_DNA"/>
</dbReference>
<dbReference type="Pfam" id="PF12852">
    <property type="entry name" value="Cupin_6"/>
    <property type="match status" value="1"/>
</dbReference>
<keyword evidence="6" id="KW-1185">Reference proteome</keyword>
<dbReference type="Gene3D" id="1.10.10.60">
    <property type="entry name" value="Homeodomain-like"/>
    <property type="match status" value="2"/>
</dbReference>
<proteinExistence type="predicted"/>
<protein>
    <submittedName>
        <fullName evidence="5">Transcriptional regulator, AraC family</fullName>
    </submittedName>
</protein>
<dbReference type="GO" id="GO:0043565">
    <property type="term" value="F:sequence-specific DNA binding"/>
    <property type="evidence" value="ECO:0007669"/>
    <property type="project" value="InterPro"/>
</dbReference>
<gene>
    <name evidence="5" type="ORF">ACPOL_5768</name>
</gene>
<accession>A0A2Z5G8J0</accession>
<dbReference type="OrthoDB" id="9813413at2"/>
<dbReference type="SMART" id="SM00342">
    <property type="entry name" value="HTH_ARAC"/>
    <property type="match status" value="1"/>
</dbReference>
<dbReference type="GO" id="GO:0003700">
    <property type="term" value="F:DNA-binding transcription factor activity"/>
    <property type="evidence" value="ECO:0007669"/>
    <property type="project" value="InterPro"/>
</dbReference>
<dbReference type="InterPro" id="IPR018060">
    <property type="entry name" value="HTH_AraC"/>
</dbReference>
<keyword evidence="3" id="KW-0804">Transcription</keyword>
<name>A0A2Z5G8J0_9BACT</name>